<keyword evidence="2" id="KW-1185">Reference proteome</keyword>
<evidence type="ECO:0000313" key="1">
    <source>
        <dbReference type="EMBL" id="CAH2232879.1"/>
    </source>
</evidence>
<sequence length="144" mass="16441">MPYYRYDPASVLENSSALLYWDRTIITDRYITANRPDIVVVDRSVRCVVIVDITIPHDDNLVKAEKEKVSKYLDLVHEITAMWNVESTVVVPIVVSVNGLLAKSEKDLKKLSLGCWVKSQIQKAEVPVAREFKSPASGRWMFFL</sequence>
<dbReference type="Proteomes" id="UP000838756">
    <property type="component" value="Unassembled WGS sequence"/>
</dbReference>
<dbReference type="AlphaFoldDB" id="A0A8S4R881"/>
<protein>
    <submittedName>
        <fullName evidence="1">Jg1199 protein</fullName>
    </submittedName>
</protein>
<dbReference type="PANTHER" id="PTHR35450">
    <property type="entry name" value="REVERSE TRANSCRIPTASE DOMAIN-CONTAINING PROTEIN"/>
    <property type="match status" value="1"/>
</dbReference>
<reference evidence="1" key="1">
    <citation type="submission" date="2022-03" db="EMBL/GenBank/DDBJ databases">
        <authorList>
            <person name="Lindestad O."/>
        </authorList>
    </citation>
    <scope>NUCLEOTIDE SEQUENCE</scope>
</reference>
<proteinExistence type="predicted"/>
<name>A0A8S4R881_9NEOP</name>
<dbReference type="EMBL" id="CAKXAJ010024922">
    <property type="protein sequence ID" value="CAH2232879.1"/>
    <property type="molecule type" value="Genomic_DNA"/>
</dbReference>
<evidence type="ECO:0000313" key="2">
    <source>
        <dbReference type="Proteomes" id="UP000838756"/>
    </source>
</evidence>
<organism evidence="1 2">
    <name type="scientific">Pararge aegeria aegeria</name>
    <dbReference type="NCBI Taxonomy" id="348720"/>
    <lineage>
        <taxon>Eukaryota</taxon>
        <taxon>Metazoa</taxon>
        <taxon>Ecdysozoa</taxon>
        <taxon>Arthropoda</taxon>
        <taxon>Hexapoda</taxon>
        <taxon>Insecta</taxon>
        <taxon>Pterygota</taxon>
        <taxon>Neoptera</taxon>
        <taxon>Endopterygota</taxon>
        <taxon>Lepidoptera</taxon>
        <taxon>Glossata</taxon>
        <taxon>Ditrysia</taxon>
        <taxon>Papilionoidea</taxon>
        <taxon>Nymphalidae</taxon>
        <taxon>Satyrinae</taxon>
        <taxon>Satyrini</taxon>
        <taxon>Parargina</taxon>
        <taxon>Pararge</taxon>
    </lineage>
</organism>
<dbReference type="PANTHER" id="PTHR35450:SF2">
    <property type="entry name" value="REVERSE TRANSCRIPTASE DOMAIN-CONTAINING PROTEIN"/>
    <property type="match status" value="1"/>
</dbReference>
<gene>
    <name evidence="1" type="primary">jg1199</name>
    <name evidence="1" type="ORF">PAEG_LOCUS11052</name>
</gene>
<dbReference type="OrthoDB" id="6918874at2759"/>
<accession>A0A8S4R881</accession>
<comment type="caution">
    <text evidence="1">The sequence shown here is derived from an EMBL/GenBank/DDBJ whole genome shotgun (WGS) entry which is preliminary data.</text>
</comment>